<dbReference type="Proteomes" id="UP001597417">
    <property type="component" value="Unassembled WGS sequence"/>
</dbReference>
<sequence>MTSGFGAVPDDLRQSAGKIGEVIGGVAGLVWQGPSGDYGHAAVQSGWARFIEGMKGTVQGLHDKAGEHGESLRTAASAYEGSEAEAGTKIGDFGEAVAAADDGMVGGGFGGPVRGGMAGGSGFLDPAIIQSRLDPGADPGSWENTGAVY</sequence>
<dbReference type="RefSeq" id="WP_378269782.1">
    <property type="nucleotide sequence ID" value="NZ_JBHUKR010000021.1"/>
</dbReference>
<dbReference type="EMBL" id="JBHUKR010000021">
    <property type="protein sequence ID" value="MFD2421290.1"/>
    <property type="molecule type" value="Genomic_DNA"/>
</dbReference>
<organism evidence="1 2">
    <name type="scientific">Amycolatopsis pigmentata</name>
    <dbReference type="NCBI Taxonomy" id="450801"/>
    <lineage>
        <taxon>Bacteria</taxon>
        <taxon>Bacillati</taxon>
        <taxon>Actinomycetota</taxon>
        <taxon>Actinomycetes</taxon>
        <taxon>Pseudonocardiales</taxon>
        <taxon>Pseudonocardiaceae</taxon>
        <taxon>Amycolatopsis</taxon>
    </lineage>
</organism>
<gene>
    <name evidence="1" type="ORF">ACFSXZ_33670</name>
</gene>
<reference evidence="2" key="1">
    <citation type="journal article" date="2019" name="Int. J. Syst. Evol. Microbiol.">
        <title>The Global Catalogue of Microorganisms (GCM) 10K type strain sequencing project: providing services to taxonomists for standard genome sequencing and annotation.</title>
        <authorList>
            <consortium name="The Broad Institute Genomics Platform"/>
            <consortium name="The Broad Institute Genome Sequencing Center for Infectious Disease"/>
            <person name="Wu L."/>
            <person name="Ma J."/>
        </authorList>
    </citation>
    <scope>NUCLEOTIDE SEQUENCE [LARGE SCALE GENOMIC DNA]</scope>
    <source>
        <strain evidence="2">CGMCC 4.7645</strain>
    </source>
</reference>
<proteinExistence type="predicted"/>
<comment type="caution">
    <text evidence="1">The sequence shown here is derived from an EMBL/GenBank/DDBJ whole genome shotgun (WGS) entry which is preliminary data.</text>
</comment>
<evidence type="ECO:0000313" key="1">
    <source>
        <dbReference type="EMBL" id="MFD2421290.1"/>
    </source>
</evidence>
<name>A0ABW5G1Z4_9PSEU</name>
<accession>A0ABW5G1Z4</accession>
<evidence type="ECO:0000313" key="2">
    <source>
        <dbReference type="Proteomes" id="UP001597417"/>
    </source>
</evidence>
<protein>
    <recommendedName>
        <fullName evidence="3">Excreted virulence factor EspC (Type VII ESX diderm)</fullName>
    </recommendedName>
</protein>
<keyword evidence="2" id="KW-1185">Reference proteome</keyword>
<evidence type="ECO:0008006" key="3">
    <source>
        <dbReference type="Google" id="ProtNLM"/>
    </source>
</evidence>